<dbReference type="Proteomes" id="UP000190774">
    <property type="component" value="Unassembled WGS sequence"/>
</dbReference>
<evidence type="ECO:0000313" key="2">
    <source>
        <dbReference type="EMBL" id="SKA92848.1"/>
    </source>
</evidence>
<reference evidence="3" key="1">
    <citation type="submission" date="2017-02" db="EMBL/GenBank/DDBJ databases">
        <authorList>
            <person name="Varghese N."/>
            <person name="Submissions S."/>
        </authorList>
    </citation>
    <scope>NUCLEOTIDE SEQUENCE [LARGE SCALE GENOMIC DNA]</scope>
    <source>
        <strain evidence="3">ATCC 700200</strain>
    </source>
</reference>
<dbReference type="GO" id="GO:0016740">
    <property type="term" value="F:transferase activity"/>
    <property type="evidence" value="ECO:0007669"/>
    <property type="project" value="UniProtKB-KW"/>
</dbReference>
<dbReference type="PANTHER" id="PTHR36836:SF1">
    <property type="entry name" value="COLANIC ACID BIOSYNTHESIS PROTEIN WCAK"/>
    <property type="match status" value="1"/>
</dbReference>
<feature type="domain" description="Polysaccharide pyruvyl transferase" evidence="1">
    <location>
        <begin position="67"/>
        <end position="336"/>
    </location>
</feature>
<organism evidence="2 3">
    <name type="scientific">Prosthecobacter debontii</name>
    <dbReference type="NCBI Taxonomy" id="48467"/>
    <lineage>
        <taxon>Bacteria</taxon>
        <taxon>Pseudomonadati</taxon>
        <taxon>Verrucomicrobiota</taxon>
        <taxon>Verrucomicrobiia</taxon>
        <taxon>Verrucomicrobiales</taxon>
        <taxon>Verrucomicrobiaceae</taxon>
        <taxon>Prosthecobacter</taxon>
    </lineage>
</organism>
<dbReference type="RefSeq" id="WP_078813177.1">
    <property type="nucleotide sequence ID" value="NZ_FUYE01000005.1"/>
</dbReference>
<name>A0A1T4XUM5_9BACT</name>
<keyword evidence="2" id="KW-0808">Transferase</keyword>
<dbReference type="OrthoDB" id="3199616at2"/>
<dbReference type="AlphaFoldDB" id="A0A1T4XUM5"/>
<dbReference type="InterPro" id="IPR007345">
    <property type="entry name" value="Polysacch_pyruvyl_Trfase"/>
</dbReference>
<dbReference type="STRING" id="48467.SAMN02745166_01991"/>
<dbReference type="Pfam" id="PF04230">
    <property type="entry name" value="PS_pyruv_trans"/>
    <property type="match status" value="1"/>
</dbReference>
<protein>
    <submittedName>
        <fullName evidence="2">Polysaccharide pyruvyl transferase family protein WcaK</fullName>
    </submittedName>
</protein>
<proteinExistence type="predicted"/>
<evidence type="ECO:0000259" key="1">
    <source>
        <dbReference type="Pfam" id="PF04230"/>
    </source>
</evidence>
<dbReference type="PANTHER" id="PTHR36836">
    <property type="entry name" value="COLANIC ACID BIOSYNTHESIS PROTEIN WCAK"/>
    <property type="match status" value="1"/>
</dbReference>
<sequence>MPFQILFDGAYGIRSFGDDAPLIVLAETLRKKLGAVECVVVSRHAAEAQYESYGIRAIEGVEYATKAESLGRWFRGFNPDDERADLCRLYDEIAASDLVVLGAGNFLIDITIDVLKGPVPRFLLMSLMARMTGTPVLWYGISVGPLKTRLGRDMSRLAASLASRITVRDEKSLRELKSLEIHSPAIHLPDPVLGLELAPRGTAASNPVWQAAHSEGKSVIAVSVRAVPTSSGLTMDEYLTILASALDKLVVLHDANVLLIPQCIYAHATPDQDDRFTARQLMSRMKEVQRCFSVENELDVYQCAALYEGAKLALCTRLHGCVFAVMNGIPTLALCYHPKVSEFMSWIGFPEFAFAMQDLSVETLLEGAVAVLDPQKQFVAQSTRAIQAGRQNLEEYSNIAIEAMREKVHFS</sequence>
<evidence type="ECO:0000313" key="3">
    <source>
        <dbReference type="Proteomes" id="UP000190774"/>
    </source>
</evidence>
<dbReference type="EMBL" id="FUYE01000005">
    <property type="protein sequence ID" value="SKA92848.1"/>
    <property type="molecule type" value="Genomic_DNA"/>
</dbReference>
<gene>
    <name evidence="2" type="ORF">SAMN02745166_01991</name>
</gene>
<keyword evidence="3" id="KW-1185">Reference proteome</keyword>
<accession>A0A1T4XUM5</accession>